<gene>
    <name evidence="1" type="ORF">ANE_LOCUS2701</name>
</gene>
<organism evidence="1 2">
    <name type="scientific">Arabis nemorensis</name>
    <dbReference type="NCBI Taxonomy" id="586526"/>
    <lineage>
        <taxon>Eukaryota</taxon>
        <taxon>Viridiplantae</taxon>
        <taxon>Streptophyta</taxon>
        <taxon>Embryophyta</taxon>
        <taxon>Tracheophyta</taxon>
        <taxon>Spermatophyta</taxon>
        <taxon>Magnoliopsida</taxon>
        <taxon>eudicotyledons</taxon>
        <taxon>Gunneridae</taxon>
        <taxon>Pentapetalae</taxon>
        <taxon>rosids</taxon>
        <taxon>malvids</taxon>
        <taxon>Brassicales</taxon>
        <taxon>Brassicaceae</taxon>
        <taxon>Arabideae</taxon>
        <taxon>Arabis</taxon>
    </lineage>
</organism>
<proteinExistence type="predicted"/>
<protein>
    <submittedName>
        <fullName evidence="1">Uncharacterized protein</fullName>
    </submittedName>
</protein>
<evidence type="ECO:0000313" key="2">
    <source>
        <dbReference type="Proteomes" id="UP000489600"/>
    </source>
</evidence>
<dbReference type="EMBL" id="CABITT030000001">
    <property type="protein sequence ID" value="VVA92256.1"/>
    <property type="molecule type" value="Genomic_DNA"/>
</dbReference>
<sequence>MPKFAIFDSRSLVFSDVMLSLDARFCAYATECCGSSGEASTRRSVRWLHLHLRKWVQNRAEIDFFGEISGISFSPDTEALFIGGYGTALMVASWSMIGAETTPTLIRFFSKSTVYTTLSEE</sequence>
<dbReference type="AlphaFoldDB" id="A0A565AS76"/>
<accession>A0A565AS76</accession>
<comment type="caution">
    <text evidence="1">The sequence shown here is derived from an EMBL/GenBank/DDBJ whole genome shotgun (WGS) entry which is preliminary data.</text>
</comment>
<name>A0A565AS76_9BRAS</name>
<keyword evidence="2" id="KW-1185">Reference proteome</keyword>
<reference evidence="1" key="1">
    <citation type="submission" date="2019-07" db="EMBL/GenBank/DDBJ databases">
        <authorList>
            <person name="Dittberner H."/>
        </authorList>
    </citation>
    <scope>NUCLEOTIDE SEQUENCE [LARGE SCALE GENOMIC DNA]</scope>
</reference>
<dbReference type="Proteomes" id="UP000489600">
    <property type="component" value="Unassembled WGS sequence"/>
</dbReference>
<evidence type="ECO:0000313" key="1">
    <source>
        <dbReference type="EMBL" id="VVA92256.1"/>
    </source>
</evidence>
<dbReference type="OrthoDB" id="20669at2759"/>